<name>A0ABQ6M2T8_9GAMM</name>
<evidence type="ECO:0000313" key="1">
    <source>
        <dbReference type="EMBL" id="GMG88671.1"/>
    </source>
</evidence>
<dbReference type="InterPro" id="IPR032466">
    <property type="entry name" value="Metal_Hydrolase"/>
</dbReference>
<dbReference type="SUPFAM" id="SSF51556">
    <property type="entry name" value="Metallo-dependent hydrolases"/>
    <property type="match status" value="1"/>
</dbReference>
<dbReference type="Gene3D" id="3.20.20.140">
    <property type="entry name" value="Metal-dependent hydrolases"/>
    <property type="match status" value="1"/>
</dbReference>
<dbReference type="PANTHER" id="PTHR10443">
    <property type="entry name" value="MICROSOMAL DIPEPTIDASE"/>
    <property type="match status" value="1"/>
</dbReference>
<accession>A0ABQ6M2T8</accession>
<evidence type="ECO:0000313" key="2">
    <source>
        <dbReference type="Proteomes" id="UP001224392"/>
    </source>
</evidence>
<dbReference type="Proteomes" id="UP001224392">
    <property type="component" value="Unassembled WGS sequence"/>
</dbReference>
<keyword evidence="2" id="KW-1185">Reference proteome</keyword>
<dbReference type="EMBL" id="BSYJ01000007">
    <property type="protein sequence ID" value="GMG88671.1"/>
    <property type="molecule type" value="Genomic_DNA"/>
</dbReference>
<comment type="caution">
    <text evidence="1">The sequence shown here is derived from an EMBL/GenBank/DDBJ whole genome shotgun (WGS) entry which is preliminary data.</text>
</comment>
<sequence>MKFIQRMDRQITLYQDSLSKITSKQDVDNSLRNNTTGIIYGFQDTEQLEGNIENIDPFYTAGVRCMQLTYNTENRVGSGCIVKEDKGLKPFGEELVSALNRKNILIDLSHCSIKTTEAALRLSTKPAAITHSGCSALQPHPRNKSDHQLKAMADKGGVVGIYFMPFLRSSGMAQSADVIAHIEHAINVCGEDHVGIGTDNQVTPTTITDEYRKKFNANVRERREKGIGAPNEQEDVFLFIEDLNTTSRFIDLAALLKKRGHSERRVEKIMGGNFRRLFGGVL</sequence>
<gene>
    <name evidence="1" type="ORF">MNKW57_29920</name>
</gene>
<dbReference type="PANTHER" id="PTHR10443:SF12">
    <property type="entry name" value="DIPEPTIDASE"/>
    <property type="match status" value="1"/>
</dbReference>
<proteinExistence type="predicted"/>
<dbReference type="PROSITE" id="PS51365">
    <property type="entry name" value="RENAL_DIPEPTIDASE_2"/>
    <property type="match status" value="1"/>
</dbReference>
<dbReference type="InterPro" id="IPR008257">
    <property type="entry name" value="Pept_M19"/>
</dbReference>
<organism evidence="1 2">
    <name type="scientific">Biformimicrobium ophioploci</name>
    <dbReference type="NCBI Taxonomy" id="3036711"/>
    <lineage>
        <taxon>Bacteria</taxon>
        <taxon>Pseudomonadati</taxon>
        <taxon>Pseudomonadota</taxon>
        <taxon>Gammaproteobacteria</taxon>
        <taxon>Cellvibrionales</taxon>
        <taxon>Microbulbiferaceae</taxon>
        <taxon>Biformimicrobium</taxon>
    </lineage>
</organism>
<dbReference type="Pfam" id="PF01244">
    <property type="entry name" value="Peptidase_M19"/>
    <property type="match status" value="1"/>
</dbReference>
<reference evidence="1 2" key="1">
    <citation type="submission" date="2023-04" db="EMBL/GenBank/DDBJ databases">
        <title>Marinobulbifer ophiurae gen. nov., sp. Nov., isolate from tissue of brittle star Ophioplocus japonicus.</title>
        <authorList>
            <person name="Kawano K."/>
            <person name="Sawayama S."/>
            <person name="Nakagawa S."/>
        </authorList>
    </citation>
    <scope>NUCLEOTIDE SEQUENCE [LARGE SCALE GENOMIC DNA]</scope>
    <source>
        <strain evidence="1 2">NKW57</strain>
    </source>
</reference>
<protein>
    <submittedName>
        <fullName evidence="1">Dipeptidase</fullName>
    </submittedName>
</protein>